<name>A0A923MAD9_9BURK</name>
<dbReference type="EMBL" id="JACORU010000005">
    <property type="protein sequence ID" value="MBC5765704.1"/>
    <property type="molecule type" value="Genomic_DNA"/>
</dbReference>
<dbReference type="InterPro" id="IPR003018">
    <property type="entry name" value="GAF"/>
</dbReference>
<evidence type="ECO:0000313" key="2">
    <source>
        <dbReference type="EMBL" id="MBC5765704.1"/>
    </source>
</evidence>
<dbReference type="SUPFAM" id="SSF55781">
    <property type="entry name" value="GAF domain-like"/>
    <property type="match status" value="1"/>
</dbReference>
<proteinExistence type="predicted"/>
<protein>
    <submittedName>
        <fullName evidence="2">GAF domain-containing protein</fullName>
    </submittedName>
</protein>
<dbReference type="Gene3D" id="3.30.450.40">
    <property type="match status" value="1"/>
</dbReference>
<reference evidence="2" key="1">
    <citation type="submission" date="2020-08" db="EMBL/GenBank/DDBJ databases">
        <title>Ramlibacter sp. GTP1 16S ribosomal RNA gene genome sequencing and assembly.</title>
        <authorList>
            <person name="Kang M."/>
        </authorList>
    </citation>
    <scope>NUCLEOTIDE SEQUENCE</scope>
    <source>
        <strain evidence="2">GTP1</strain>
    </source>
</reference>
<sequence>MSAPQDDPLVAQAYGLLVATADHRGDAALDENVHKVLAVLRSRMKMDVVFVSRFENGQRIFKAVDAAPRTAGHVRPGHGDPLEESWCHRIVNGRLPQYIHDAAPLVESGEAPPSGKGIGTHLSVPVVLSDGQVFGTLCAFAFHVNEDVSLQDVWRLRAVADLIAKRIEPDKA</sequence>
<feature type="domain" description="GAF" evidence="1">
    <location>
        <begin position="28"/>
        <end position="171"/>
    </location>
</feature>
<dbReference type="AlphaFoldDB" id="A0A923MAD9"/>
<keyword evidence="3" id="KW-1185">Reference proteome</keyword>
<dbReference type="Proteomes" id="UP000596827">
    <property type="component" value="Unassembled WGS sequence"/>
</dbReference>
<accession>A0A923MAD9</accession>
<comment type="caution">
    <text evidence="2">The sequence shown here is derived from an EMBL/GenBank/DDBJ whole genome shotgun (WGS) entry which is preliminary data.</text>
</comment>
<organism evidence="2 3">
    <name type="scientific">Ramlibacter albus</name>
    <dbReference type="NCBI Taxonomy" id="2079448"/>
    <lineage>
        <taxon>Bacteria</taxon>
        <taxon>Pseudomonadati</taxon>
        <taxon>Pseudomonadota</taxon>
        <taxon>Betaproteobacteria</taxon>
        <taxon>Burkholderiales</taxon>
        <taxon>Comamonadaceae</taxon>
        <taxon>Ramlibacter</taxon>
    </lineage>
</organism>
<dbReference type="SMART" id="SM00065">
    <property type="entry name" value="GAF"/>
    <property type="match status" value="1"/>
</dbReference>
<dbReference type="InterPro" id="IPR029016">
    <property type="entry name" value="GAF-like_dom_sf"/>
</dbReference>
<gene>
    <name evidence="2" type="ORF">H8R02_14645</name>
</gene>
<evidence type="ECO:0000259" key="1">
    <source>
        <dbReference type="SMART" id="SM00065"/>
    </source>
</evidence>
<dbReference type="RefSeq" id="WP_187082181.1">
    <property type="nucleotide sequence ID" value="NZ_JACORU010000005.1"/>
</dbReference>
<evidence type="ECO:0000313" key="3">
    <source>
        <dbReference type="Proteomes" id="UP000596827"/>
    </source>
</evidence>
<dbReference type="Pfam" id="PF13185">
    <property type="entry name" value="GAF_2"/>
    <property type="match status" value="1"/>
</dbReference>